<dbReference type="PROSITE" id="PS51782">
    <property type="entry name" value="LYSM"/>
    <property type="match status" value="2"/>
</dbReference>
<reference evidence="3" key="1">
    <citation type="submission" date="2020-03" db="EMBL/GenBank/DDBJ databases">
        <title>A high-quality chromosome-level genome assembly of a woody plant with both climbing and erect habits, Rhamnella rubrinervis.</title>
        <authorList>
            <person name="Lu Z."/>
            <person name="Yang Y."/>
            <person name="Zhu X."/>
            <person name="Sun Y."/>
        </authorList>
    </citation>
    <scope>NUCLEOTIDE SEQUENCE</scope>
    <source>
        <strain evidence="3">BYM</strain>
        <tissue evidence="3">Leaf</tissue>
    </source>
</reference>
<dbReference type="OrthoDB" id="2107166at2759"/>
<comment type="caution">
    <text evidence="3">The sequence shown here is derived from an EMBL/GenBank/DDBJ whole genome shotgun (WGS) entry which is preliminary data.</text>
</comment>
<dbReference type="Pfam" id="PF01476">
    <property type="entry name" value="LysM"/>
    <property type="match status" value="2"/>
</dbReference>
<dbReference type="PANTHER" id="PTHR33734">
    <property type="entry name" value="LYSM DOMAIN-CONTAINING GPI-ANCHORED PROTEIN 2"/>
    <property type="match status" value="1"/>
</dbReference>
<evidence type="ECO:0000256" key="1">
    <source>
        <dbReference type="SAM" id="SignalP"/>
    </source>
</evidence>
<dbReference type="InterPro" id="IPR036779">
    <property type="entry name" value="LysM_dom_sf"/>
</dbReference>
<keyword evidence="4" id="KW-1185">Reference proteome</keyword>
<dbReference type="SUPFAM" id="SSF54106">
    <property type="entry name" value="LysM domain"/>
    <property type="match status" value="2"/>
</dbReference>
<dbReference type="AlphaFoldDB" id="A0A8K0DTB4"/>
<proteinExistence type="predicted"/>
<accession>A0A8K0DTB4</accession>
<name>A0A8K0DTB4_9ROSA</name>
<dbReference type="EMBL" id="VOIH02000010">
    <property type="protein sequence ID" value="KAF3434843.1"/>
    <property type="molecule type" value="Genomic_DNA"/>
</dbReference>
<gene>
    <name evidence="3" type="ORF">FNV43_RR21930</name>
</gene>
<protein>
    <recommendedName>
        <fullName evidence="2">LysM domain-containing protein</fullName>
    </recommendedName>
</protein>
<feature type="signal peptide" evidence="1">
    <location>
        <begin position="1"/>
        <end position="23"/>
    </location>
</feature>
<dbReference type="PANTHER" id="PTHR33734:SF11">
    <property type="entry name" value="LYSM DOMAIN-CONTAINING GPI-ANCHORED PROTEIN 2"/>
    <property type="match status" value="1"/>
</dbReference>
<evidence type="ECO:0000313" key="4">
    <source>
        <dbReference type="Proteomes" id="UP000796880"/>
    </source>
</evidence>
<dbReference type="Proteomes" id="UP000796880">
    <property type="component" value="Unassembled WGS sequence"/>
</dbReference>
<dbReference type="SMART" id="SM00257">
    <property type="entry name" value="LysM"/>
    <property type="match status" value="2"/>
</dbReference>
<dbReference type="InterPro" id="IPR018392">
    <property type="entry name" value="LysM"/>
</dbReference>
<feature type="chain" id="PRO_5035446225" description="LysM domain-containing protein" evidence="1">
    <location>
        <begin position="24"/>
        <end position="332"/>
    </location>
</feature>
<sequence>MGSATVFLGLCLISALAAPSAVAFTCSVRGPCYSLVDYIPPNATTYNAIKTLFGVKKVYNLFGANNLPITTPPNGTVPANQKVRIPFPCLCANGTGLSNRVPNYTVKAGEFLDFIARTIFSALTTYQEIARVNGIPDPSAIEPGQQFWIPIPCSCDEVDGARVVHYGHVVESGSSVEEIAQKYNTTEDTLLKLNGMNSSGDLKASQLLDVPLHACSSSIRNDSFDHSLLLSNGTYALTAHQCVKCRCDAAKNMILQCEPSQLNSTSWNSCPSTQCSNDLYIGNSTSSVSLSSSACNATTCAYRGYNNATIFTSLVTDSSTCQVILKQLIEDH</sequence>
<feature type="domain" description="LysM" evidence="2">
    <location>
        <begin position="166"/>
        <end position="210"/>
    </location>
</feature>
<evidence type="ECO:0000259" key="2">
    <source>
        <dbReference type="PROSITE" id="PS51782"/>
    </source>
</evidence>
<evidence type="ECO:0000313" key="3">
    <source>
        <dbReference type="EMBL" id="KAF3434843.1"/>
    </source>
</evidence>
<dbReference type="Gene3D" id="3.10.350.10">
    <property type="entry name" value="LysM domain"/>
    <property type="match status" value="2"/>
</dbReference>
<dbReference type="CDD" id="cd00118">
    <property type="entry name" value="LysM"/>
    <property type="match status" value="2"/>
</dbReference>
<feature type="domain" description="LysM" evidence="2">
    <location>
        <begin position="102"/>
        <end position="149"/>
    </location>
</feature>
<keyword evidence="1" id="KW-0732">Signal</keyword>
<organism evidence="3 4">
    <name type="scientific">Rhamnella rubrinervis</name>
    <dbReference type="NCBI Taxonomy" id="2594499"/>
    <lineage>
        <taxon>Eukaryota</taxon>
        <taxon>Viridiplantae</taxon>
        <taxon>Streptophyta</taxon>
        <taxon>Embryophyta</taxon>
        <taxon>Tracheophyta</taxon>
        <taxon>Spermatophyta</taxon>
        <taxon>Magnoliopsida</taxon>
        <taxon>eudicotyledons</taxon>
        <taxon>Gunneridae</taxon>
        <taxon>Pentapetalae</taxon>
        <taxon>rosids</taxon>
        <taxon>fabids</taxon>
        <taxon>Rosales</taxon>
        <taxon>Rhamnaceae</taxon>
        <taxon>rhamnoid group</taxon>
        <taxon>Rhamneae</taxon>
        <taxon>Rhamnella</taxon>
    </lineage>
</organism>